<dbReference type="Proteomes" id="UP001321582">
    <property type="component" value="Chromosome"/>
</dbReference>
<evidence type="ECO:0000313" key="19">
    <source>
        <dbReference type="Proteomes" id="UP001321582"/>
    </source>
</evidence>
<dbReference type="InterPro" id="IPR005467">
    <property type="entry name" value="His_kinase_dom"/>
</dbReference>
<dbReference type="InterPro" id="IPR004358">
    <property type="entry name" value="Sig_transdc_His_kin-like_C"/>
</dbReference>
<dbReference type="InterPro" id="IPR001789">
    <property type="entry name" value="Sig_transdc_resp-reg_receiver"/>
</dbReference>
<dbReference type="SUPFAM" id="SSF47226">
    <property type="entry name" value="Histidine-containing phosphotransfer domain, HPT domain"/>
    <property type="match status" value="1"/>
</dbReference>
<dbReference type="SMART" id="SM00448">
    <property type="entry name" value="REC"/>
    <property type="match status" value="1"/>
</dbReference>
<keyword evidence="5 13" id="KW-0597">Phosphoprotein</keyword>
<dbReference type="Gene3D" id="1.20.120.160">
    <property type="entry name" value="HPT domain"/>
    <property type="match status" value="1"/>
</dbReference>
<dbReference type="Pfam" id="PF00072">
    <property type="entry name" value="Response_reg"/>
    <property type="match status" value="1"/>
</dbReference>
<dbReference type="SMART" id="SM00388">
    <property type="entry name" value="HisKA"/>
    <property type="match status" value="1"/>
</dbReference>
<dbReference type="KEGG" id="haby:HLVA_18270"/>
<dbReference type="InterPro" id="IPR036890">
    <property type="entry name" value="HATPase_C_sf"/>
</dbReference>
<dbReference type="InterPro" id="IPR008207">
    <property type="entry name" value="Sig_transdc_His_kin_Hpt_dom"/>
</dbReference>
<dbReference type="EMBL" id="AP027059">
    <property type="protein sequence ID" value="BDU51258.1"/>
    <property type="molecule type" value="Genomic_DNA"/>
</dbReference>
<dbReference type="Pfam" id="PF00512">
    <property type="entry name" value="HisKA"/>
    <property type="match status" value="1"/>
</dbReference>
<dbReference type="GO" id="GO:0005886">
    <property type="term" value="C:plasma membrane"/>
    <property type="evidence" value="ECO:0007669"/>
    <property type="project" value="UniProtKB-SubCell"/>
</dbReference>
<evidence type="ECO:0000259" key="16">
    <source>
        <dbReference type="PROSITE" id="PS50110"/>
    </source>
</evidence>
<feature type="domain" description="HPt" evidence="17">
    <location>
        <begin position="776"/>
        <end position="867"/>
    </location>
</feature>
<feature type="transmembrane region" description="Helical" evidence="14">
    <location>
        <begin position="105"/>
        <end position="122"/>
    </location>
</feature>
<dbReference type="Pfam" id="PF02518">
    <property type="entry name" value="HATPase_c"/>
    <property type="match status" value="1"/>
</dbReference>
<keyword evidence="10" id="KW-0902">Two-component regulatory system</keyword>
<dbReference type="GO" id="GO:0005524">
    <property type="term" value="F:ATP binding"/>
    <property type="evidence" value="ECO:0007669"/>
    <property type="project" value="UniProtKB-KW"/>
</dbReference>
<feature type="modified residue" description="4-aspartylphosphate" evidence="13">
    <location>
        <position position="693"/>
    </location>
</feature>
<dbReference type="EC" id="2.7.13.3" evidence="3"/>
<dbReference type="InterPro" id="IPR003594">
    <property type="entry name" value="HATPase_dom"/>
</dbReference>
<evidence type="ECO:0000256" key="9">
    <source>
        <dbReference type="ARBA" id="ARBA00022989"/>
    </source>
</evidence>
<dbReference type="InterPro" id="IPR036641">
    <property type="entry name" value="HPT_dom_sf"/>
</dbReference>
<feature type="transmembrane region" description="Helical" evidence="14">
    <location>
        <begin position="66"/>
        <end position="85"/>
    </location>
</feature>
<evidence type="ECO:0000256" key="14">
    <source>
        <dbReference type="SAM" id="Phobius"/>
    </source>
</evidence>
<evidence type="ECO:0000256" key="10">
    <source>
        <dbReference type="ARBA" id="ARBA00023012"/>
    </source>
</evidence>
<dbReference type="InterPro" id="IPR011006">
    <property type="entry name" value="CheY-like_superfamily"/>
</dbReference>
<proteinExistence type="predicted"/>
<evidence type="ECO:0000256" key="7">
    <source>
        <dbReference type="ARBA" id="ARBA00022741"/>
    </source>
</evidence>
<feature type="domain" description="Histidine kinase" evidence="15">
    <location>
        <begin position="285"/>
        <end position="506"/>
    </location>
</feature>
<dbReference type="CDD" id="cd16922">
    <property type="entry name" value="HATPase_EvgS-ArcB-TorS-like"/>
    <property type="match status" value="1"/>
</dbReference>
<keyword evidence="6 14" id="KW-0812">Transmembrane</keyword>
<dbReference type="SUPFAM" id="SSF52172">
    <property type="entry name" value="CheY-like"/>
    <property type="match status" value="1"/>
</dbReference>
<evidence type="ECO:0000256" key="13">
    <source>
        <dbReference type="PROSITE-ProRule" id="PRU00169"/>
    </source>
</evidence>
<dbReference type="InterPro" id="IPR003661">
    <property type="entry name" value="HisK_dim/P_dom"/>
</dbReference>
<dbReference type="RefSeq" id="WP_307904114.1">
    <property type="nucleotide sequence ID" value="NZ_AP027059.1"/>
</dbReference>
<keyword evidence="19" id="KW-1185">Reference proteome</keyword>
<evidence type="ECO:0000256" key="4">
    <source>
        <dbReference type="ARBA" id="ARBA00022475"/>
    </source>
</evidence>
<dbReference type="Gene3D" id="1.10.287.130">
    <property type="match status" value="1"/>
</dbReference>
<dbReference type="SUPFAM" id="SSF55874">
    <property type="entry name" value="ATPase domain of HSP90 chaperone/DNA topoisomerase II/histidine kinase"/>
    <property type="match status" value="1"/>
</dbReference>
<dbReference type="CDD" id="cd17546">
    <property type="entry name" value="REC_hyHK_CKI1_RcsC-like"/>
    <property type="match status" value="1"/>
</dbReference>
<dbReference type="Pfam" id="PF01627">
    <property type="entry name" value="Hpt"/>
    <property type="match status" value="1"/>
</dbReference>
<evidence type="ECO:0000256" key="2">
    <source>
        <dbReference type="ARBA" id="ARBA00004651"/>
    </source>
</evidence>
<dbReference type="PANTHER" id="PTHR45339:SF1">
    <property type="entry name" value="HYBRID SIGNAL TRANSDUCTION HISTIDINE KINASE J"/>
    <property type="match status" value="1"/>
</dbReference>
<reference evidence="18 19" key="1">
    <citation type="submission" date="2022-11" db="EMBL/GenBank/DDBJ databases">
        <title>Haliovirga abyssi gen. nov., sp. nov., a mesophilic fermentative bacterium isolated from the Iheya North hydrothermal field and the proposal of Haliovirgaceae fam. nov.</title>
        <authorList>
            <person name="Miyazaki U."/>
            <person name="Tame A."/>
            <person name="Miyazaki J."/>
            <person name="Takai K."/>
            <person name="Sawayama S."/>
            <person name="Kitajima M."/>
            <person name="Okamoto A."/>
            <person name="Nakagawa S."/>
        </authorList>
    </citation>
    <scope>NUCLEOTIDE SEQUENCE [LARGE SCALE GENOMIC DNA]</scope>
    <source>
        <strain evidence="18 19">IC12</strain>
    </source>
</reference>
<evidence type="ECO:0000256" key="3">
    <source>
        <dbReference type="ARBA" id="ARBA00012438"/>
    </source>
</evidence>
<evidence type="ECO:0000259" key="17">
    <source>
        <dbReference type="PROSITE" id="PS50894"/>
    </source>
</evidence>
<evidence type="ECO:0000259" key="15">
    <source>
        <dbReference type="PROSITE" id="PS50109"/>
    </source>
</evidence>
<dbReference type="Gene3D" id="3.30.565.10">
    <property type="entry name" value="Histidine kinase-like ATPase, C-terminal domain"/>
    <property type="match status" value="1"/>
</dbReference>
<feature type="transmembrane region" description="Helical" evidence="14">
    <location>
        <begin position="35"/>
        <end position="59"/>
    </location>
</feature>
<evidence type="ECO:0000256" key="8">
    <source>
        <dbReference type="ARBA" id="ARBA00022840"/>
    </source>
</evidence>
<dbReference type="PANTHER" id="PTHR45339">
    <property type="entry name" value="HYBRID SIGNAL TRANSDUCTION HISTIDINE KINASE J"/>
    <property type="match status" value="1"/>
</dbReference>
<comment type="catalytic activity">
    <reaction evidence="1">
        <text>ATP + protein L-histidine = ADP + protein N-phospho-L-histidine.</text>
        <dbReference type="EC" id="2.7.13.3"/>
    </reaction>
</comment>
<protein>
    <recommendedName>
        <fullName evidence="3">histidine kinase</fullName>
        <ecNumber evidence="3">2.7.13.3</ecNumber>
    </recommendedName>
</protein>
<feature type="transmembrane region" description="Helical" evidence="14">
    <location>
        <begin position="157"/>
        <end position="175"/>
    </location>
</feature>
<keyword evidence="11 14" id="KW-0472">Membrane</keyword>
<keyword evidence="7" id="KW-0547">Nucleotide-binding</keyword>
<dbReference type="Gene3D" id="3.40.50.2300">
    <property type="match status" value="1"/>
</dbReference>
<feature type="modified residue" description="Phosphohistidine" evidence="12">
    <location>
        <position position="815"/>
    </location>
</feature>
<name>A0AAU9D9F3_9FUSO</name>
<dbReference type="PRINTS" id="PR00344">
    <property type="entry name" value="BCTRLSENSOR"/>
</dbReference>
<dbReference type="FunFam" id="3.30.565.10:FF:000010">
    <property type="entry name" value="Sensor histidine kinase RcsC"/>
    <property type="match status" value="1"/>
</dbReference>
<dbReference type="CDD" id="cd00082">
    <property type="entry name" value="HisKA"/>
    <property type="match status" value="1"/>
</dbReference>
<dbReference type="SUPFAM" id="SSF47384">
    <property type="entry name" value="Homodimeric domain of signal transducing histidine kinase"/>
    <property type="match status" value="1"/>
</dbReference>
<dbReference type="SMART" id="SM00387">
    <property type="entry name" value="HATPase_c"/>
    <property type="match status" value="1"/>
</dbReference>
<dbReference type="PROSITE" id="PS50894">
    <property type="entry name" value="HPT"/>
    <property type="match status" value="1"/>
</dbReference>
<evidence type="ECO:0000256" key="6">
    <source>
        <dbReference type="ARBA" id="ARBA00022692"/>
    </source>
</evidence>
<keyword evidence="4" id="KW-1003">Cell membrane</keyword>
<evidence type="ECO:0000256" key="5">
    <source>
        <dbReference type="ARBA" id="ARBA00022553"/>
    </source>
</evidence>
<feature type="transmembrane region" description="Helical" evidence="14">
    <location>
        <begin position="213"/>
        <end position="231"/>
    </location>
</feature>
<accession>A0AAU9D9F3</accession>
<keyword evidence="8" id="KW-0067">ATP-binding</keyword>
<dbReference type="PROSITE" id="PS50109">
    <property type="entry name" value="HIS_KIN"/>
    <property type="match status" value="1"/>
</dbReference>
<dbReference type="InterPro" id="IPR011623">
    <property type="entry name" value="7TMR_DISM_rcpt_extracell_dom1"/>
</dbReference>
<organism evidence="18 19">
    <name type="scientific">Haliovirga abyssi</name>
    <dbReference type="NCBI Taxonomy" id="2996794"/>
    <lineage>
        <taxon>Bacteria</taxon>
        <taxon>Fusobacteriati</taxon>
        <taxon>Fusobacteriota</taxon>
        <taxon>Fusobacteriia</taxon>
        <taxon>Fusobacteriales</taxon>
        <taxon>Haliovirgaceae</taxon>
        <taxon>Haliovirga</taxon>
    </lineage>
</organism>
<keyword evidence="9 14" id="KW-1133">Transmembrane helix</keyword>
<evidence type="ECO:0000313" key="18">
    <source>
        <dbReference type="EMBL" id="BDU51258.1"/>
    </source>
</evidence>
<sequence>MKKIFLSILFFSISVSIYSLENEYIKSLNIIKLRKLIINSMVVGAIGIIGVLFLFQYFLIKKRKSVIYFVYMCIVFSFKVILYNEKIFNDIIKIPYSDIYVVEKLTTYIIIPFFLFYLYYQYPKITNKIIAELSAYYIIIYSLIIVFIPNVIKKIEIFNQIMIILAVGYIIYMFIKACVKKLKYSKMYMIGTIIFLIGMLIDIYNYYRKIESEYIFFGMAIFLFLEVFIFFNEIRDNLKKVEWMSSDLNEKNKKLIAHVVKLHKSIEDKKKLEEANRAKNMFLANISHELRTPLNGIIGMSEILYYIKDVKDRDEKIDMILNSAKHLKSLVNQLVDIVKIEEGKIELKNIKFSLMELFEEIRMMFENEIMDKGFDMYLFVSQKIPYEIFGDYTKLKQVLINLLNNAIKFTERGTVIIFAELLEEKDGKVEVIISVKDTGTGIPKENLRKIFNAFEQGNISIAKKYEGVGLGLAISQNLVKSMGGEIDVFSEVGLGSEFKFKLFFEYSKESIKKFKINKKDTIIGVNDEFLERYIRKILSDLDLGYYIAEDYDSLEDIIENIEDESYNVFIDRDFLRKCIIENNEIFPDNSMKLYLIDKNADNEKEIEIKPIQKDIIGVFSEKNKICENKRDEIKIDNKKYIGKKALIIDDNQINIEILKEMLENINIKTKGLTTGINVVKEYLNGNYNFIFLDVQLPRKNGFEILEELKEVIVNSTKIFAVTANVSEGFKEKCMKSGFDEYISKPFNYKTILDVLEKYNKDSYYIEDKKVIHKMNDLNIPEKILKLMLETYPKEMKIMRRKLSNNEFEQVKNISHKLKSGAGNIGLKDMYGNLSKIEELCNEKDYEAIIKLVWKVENELGNLMLNNK</sequence>
<dbReference type="GO" id="GO:0000155">
    <property type="term" value="F:phosphorelay sensor kinase activity"/>
    <property type="evidence" value="ECO:0007669"/>
    <property type="project" value="InterPro"/>
</dbReference>
<dbReference type="Pfam" id="PF07695">
    <property type="entry name" value="7TMR-DISM_7TM"/>
    <property type="match status" value="1"/>
</dbReference>
<gene>
    <name evidence="18" type="ORF">HLVA_18270</name>
</gene>
<feature type="transmembrane region" description="Helical" evidence="14">
    <location>
        <begin position="134"/>
        <end position="151"/>
    </location>
</feature>
<evidence type="ECO:0000256" key="11">
    <source>
        <dbReference type="ARBA" id="ARBA00023136"/>
    </source>
</evidence>
<dbReference type="InterPro" id="IPR036097">
    <property type="entry name" value="HisK_dim/P_sf"/>
</dbReference>
<feature type="domain" description="Response regulatory" evidence="16">
    <location>
        <begin position="644"/>
        <end position="759"/>
    </location>
</feature>
<dbReference type="PROSITE" id="PS50110">
    <property type="entry name" value="RESPONSE_REGULATORY"/>
    <property type="match status" value="1"/>
</dbReference>
<evidence type="ECO:0000256" key="1">
    <source>
        <dbReference type="ARBA" id="ARBA00000085"/>
    </source>
</evidence>
<evidence type="ECO:0000256" key="12">
    <source>
        <dbReference type="PROSITE-ProRule" id="PRU00110"/>
    </source>
</evidence>
<comment type="subcellular location">
    <subcellularLocation>
        <location evidence="2">Cell membrane</location>
        <topology evidence="2">Multi-pass membrane protein</topology>
    </subcellularLocation>
</comment>
<dbReference type="AlphaFoldDB" id="A0AAU9D9F3"/>